<dbReference type="Proteomes" id="UP000321638">
    <property type="component" value="Unassembled WGS sequence"/>
</dbReference>
<feature type="compositionally biased region" description="Low complexity" evidence="1">
    <location>
        <begin position="340"/>
        <end position="357"/>
    </location>
</feature>
<keyword evidence="2" id="KW-0472">Membrane</keyword>
<feature type="region of interest" description="Disordered" evidence="1">
    <location>
        <begin position="165"/>
        <end position="220"/>
    </location>
</feature>
<feature type="compositionally biased region" description="Polar residues" evidence="1">
    <location>
        <begin position="316"/>
        <end position="328"/>
    </location>
</feature>
<feature type="compositionally biased region" description="Polar residues" evidence="1">
    <location>
        <begin position="468"/>
        <end position="477"/>
    </location>
</feature>
<dbReference type="AlphaFoldDB" id="A0A5C8PR39"/>
<keyword evidence="2" id="KW-1133">Transmembrane helix</keyword>
<evidence type="ECO:0000256" key="1">
    <source>
        <dbReference type="SAM" id="MobiDB-lite"/>
    </source>
</evidence>
<feature type="compositionally biased region" description="Pro residues" evidence="1">
    <location>
        <begin position="172"/>
        <end position="184"/>
    </location>
</feature>
<dbReference type="OrthoDB" id="5448848at2"/>
<keyword evidence="2" id="KW-0812">Transmembrane</keyword>
<dbReference type="RefSeq" id="WP_147846787.1">
    <property type="nucleotide sequence ID" value="NZ_VDUZ01000009.1"/>
</dbReference>
<comment type="caution">
    <text evidence="3">The sequence shown here is derived from an EMBL/GenBank/DDBJ whole genome shotgun (WGS) entry which is preliminary data.</text>
</comment>
<feature type="compositionally biased region" description="Basic and acidic residues" evidence="1">
    <location>
        <begin position="373"/>
        <end position="426"/>
    </location>
</feature>
<keyword evidence="4" id="KW-1185">Reference proteome</keyword>
<feature type="region of interest" description="Disordered" evidence="1">
    <location>
        <begin position="546"/>
        <end position="570"/>
    </location>
</feature>
<organism evidence="3 4">
    <name type="scientific">Vineibacter terrae</name>
    <dbReference type="NCBI Taxonomy" id="2586908"/>
    <lineage>
        <taxon>Bacteria</taxon>
        <taxon>Pseudomonadati</taxon>
        <taxon>Pseudomonadota</taxon>
        <taxon>Alphaproteobacteria</taxon>
        <taxon>Hyphomicrobiales</taxon>
        <taxon>Vineibacter</taxon>
    </lineage>
</organism>
<dbReference type="EMBL" id="VDUZ01000009">
    <property type="protein sequence ID" value="TXL77087.1"/>
    <property type="molecule type" value="Genomic_DNA"/>
</dbReference>
<protein>
    <submittedName>
        <fullName evidence="3">Uncharacterized protein</fullName>
    </submittedName>
</protein>
<evidence type="ECO:0000256" key="2">
    <source>
        <dbReference type="SAM" id="Phobius"/>
    </source>
</evidence>
<feature type="transmembrane region" description="Helical" evidence="2">
    <location>
        <begin position="234"/>
        <end position="255"/>
    </location>
</feature>
<dbReference type="InterPro" id="IPR047774">
    <property type="entry name" value="SrfA-like"/>
</dbReference>
<feature type="region of interest" description="Disordered" evidence="1">
    <location>
        <begin position="315"/>
        <end position="495"/>
    </location>
</feature>
<feature type="compositionally biased region" description="Pro residues" evidence="1">
    <location>
        <begin position="192"/>
        <end position="217"/>
    </location>
</feature>
<name>A0A5C8PR39_9HYPH</name>
<evidence type="ECO:0000313" key="3">
    <source>
        <dbReference type="EMBL" id="TXL77087.1"/>
    </source>
</evidence>
<dbReference type="NCBIfam" id="NF040486">
    <property type="entry name" value="SrfA_fam"/>
    <property type="match status" value="1"/>
</dbReference>
<proteinExistence type="predicted"/>
<feature type="compositionally biased region" description="Low complexity" evidence="1">
    <location>
        <begin position="427"/>
        <end position="440"/>
    </location>
</feature>
<gene>
    <name evidence="3" type="ORF">FHP25_09965</name>
</gene>
<sequence length="570" mass="59764">MSSGPLLMTADAGAYSALGDGGQPVWRRAAQLRAAIDTRLGRRHAELFAIPQEQGSSIEWRAPFEGTARPYTELSEAEKRALQSKVQELRPDLERLVDRLDGAGRSDGERAFGRLLRQALLAPGPETLFSVDSRPVLAFWGFTAEGTAGMLLGIAGASVASLPSWSTGPAAAAPPPPSPPPPAAAPTAWSSAPPPAPPAAAEPPSGQWPPGPPPPAAAPSATMAAVAPPAAPSLWKWLLVALFLLLLLAVAAYLVKPHLPRWVWDGKFTLPSTAGTGPAGADGADDSALRAEQAREAALRSDFLRLWAQFNEKRNQCTPGQQGSTTVVPGQDGGTVVVPGTTAEDGGTTTDPKPGGTVERPGPDGTTKPSTEAGRKPEMKPDMKPDTKTDTKPQTKADTTKPEAKPERQADAKPQPDPKANPKADQQRPPQQAARPTDPRAGLKPGEKPIEPVQIPKEPGVRFMQGDWRSSTDLTTQDGDEVIRPQYTFDKDGKGKSRIVQKNGVVCEGPAQASRDGSGKLVIKETEALKCTDGTTYAPSTVTCDSGADGRAQCQGSTEGGPGYAVRLGK</sequence>
<evidence type="ECO:0000313" key="4">
    <source>
        <dbReference type="Proteomes" id="UP000321638"/>
    </source>
</evidence>
<reference evidence="3 4" key="1">
    <citation type="submission" date="2019-06" db="EMBL/GenBank/DDBJ databases">
        <title>New taxonomy in bacterial strain CC-CFT640, isolated from vineyard.</title>
        <authorList>
            <person name="Lin S.-Y."/>
            <person name="Tsai C.-F."/>
            <person name="Young C.-C."/>
        </authorList>
    </citation>
    <scope>NUCLEOTIDE SEQUENCE [LARGE SCALE GENOMIC DNA]</scope>
    <source>
        <strain evidence="3 4">CC-CFT640</strain>
    </source>
</reference>
<accession>A0A5C8PR39</accession>